<dbReference type="PANTHER" id="PTHR11070">
    <property type="entry name" value="UVRD / RECB / PCRA DNA HELICASE FAMILY MEMBER"/>
    <property type="match status" value="1"/>
</dbReference>
<evidence type="ECO:0000259" key="1">
    <source>
        <dbReference type="Pfam" id="PF13538"/>
    </source>
</evidence>
<evidence type="ECO:0000259" key="2">
    <source>
        <dbReference type="Pfam" id="PF18974"/>
    </source>
</evidence>
<dbReference type="Gene3D" id="3.40.50.300">
    <property type="entry name" value="P-loop containing nucleotide triphosphate hydrolases"/>
    <property type="match status" value="2"/>
</dbReference>
<dbReference type="EMBL" id="BAABFL010000062">
    <property type="protein sequence ID" value="GAA4648299.1"/>
    <property type="molecule type" value="Genomic_DNA"/>
</dbReference>
<proteinExistence type="predicted"/>
<dbReference type="InterPro" id="IPR027785">
    <property type="entry name" value="UvrD-like_helicase_C"/>
</dbReference>
<organism evidence="3 4">
    <name type="scientific">Kistimonas scapharcae</name>
    <dbReference type="NCBI Taxonomy" id="1036133"/>
    <lineage>
        <taxon>Bacteria</taxon>
        <taxon>Pseudomonadati</taxon>
        <taxon>Pseudomonadota</taxon>
        <taxon>Gammaproteobacteria</taxon>
        <taxon>Oceanospirillales</taxon>
        <taxon>Endozoicomonadaceae</taxon>
        <taxon>Kistimonas</taxon>
    </lineage>
</organism>
<evidence type="ECO:0000313" key="3">
    <source>
        <dbReference type="EMBL" id="GAA4648299.1"/>
    </source>
</evidence>
<feature type="domain" description="DUF5710" evidence="2">
    <location>
        <begin position="103"/>
        <end position="148"/>
    </location>
</feature>
<reference evidence="4" key="1">
    <citation type="journal article" date="2019" name="Int. J. Syst. Evol. Microbiol.">
        <title>The Global Catalogue of Microorganisms (GCM) 10K type strain sequencing project: providing services to taxonomists for standard genome sequencing and annotation.</title>
        <authorList>
            <consortium name="The Broad Institute Genomics Platform"/>
            <consortium name="The Broad Institute Genome Sequencing Center for Infectious Disease"/>
            <person name="Wu L."/>
            <person name="Ma J."/>
        </authorList>
    </citation>
    <scope>NUCLEOTIDE SEQUENCE [LARGE SCALE GENOMIC DNA]</scope>
    <source>
        <strain evidence="4">JCM 17805</strain>
    </source>
</reference>
<gene>
    <name evidence="3" type="ORF">GCM10023116_05660</name>
</gene>
<feature type="domain" description="UvrD-like helicase C-terminal" evidence="1">
    <location>
        <begin position="361"/>
        <end position="412"/>
    </location>
</feature>
<keyword evidence="4" id="KW-1185">Reference proteome</keyword>
<dbReference type="RefSeq" id="WP_345193805.1">
    <property type="nucleotide sequence ID" value="NZ_BAABFL010000062.1"/>
</dbReference>
<evidence type="ECO:0008006" key="5">
    <source>
        <dbReference type="Google" id="ProtNLM"/>
    </source>
</evidence>
<accession>A0ABP8UYS3</accession>
<dbReference type="PANTHER" id="PTHR11070:SF3">
    <property type="entry name" value="DNA 3'-5' HELICASE"/>
    <property type="match status" value="1"/>
</dbReference>
<protein>
    <recommendedName>
        <fullName evidence="5">DNA helicase</fullName>
    </recommendedName>
</protein>
<dbReference type="InterPro" id="IPR027417">
    <property type="entry name" value="P-loop_NTPase"/>
</dbReference>
<evidence type="ECO:0000313" key="4">
    <source>
        <dbReference type="Proteomes" id="UP001500604"/>
    </source>
</evidence>
<sequence length="440" mass="50496">MKMPNSRQISEEQEDVYEEAPMDGSVIVIGPPGTGKTVIAFLRAQALSRRKKSPQVLMYNKVLQKYTENAGSEDGISSNTLLSWAYSWWKAHEIKSFSESADRVYLDCPYDEKEEAKALGARWDPSRRKWYVDGQTVKANTDEFSRWLDSVPPKLADYQYDWEAMLEAAAERGAMNDWGHLIIDEAQDFPNEMFHFLRYVARRVDNGGLTILADENQRLQEDNSNIEQIHKGLGIKLDDTSRSFKLTENFRNTRQIAELASTFYVGLSSGQPSLPKRQGSKPELVKAGSLVAQVEYIVRILSNRAIGEVGVFTQNDSMRKRFYDLLRHRLQGQYDVQTYSSRDEVNHGAERLVFDRSGMLTVINRHSCKGLEFDMVFIPELQTMNIDGSDLDVFRMNMYVMCSRARESLYLLYTSTTENELEVLQYLPNEQSGLLEFKNV</sequence>
<name>A0ABP8UYS3_9GAMM</name>
<dbReference type="Pfam" id="PF18974">
    <property type="entry name" value="DUF5710"/>
    <property type="match status" value="1"/>
</dbReference>
<dbReference type="Proteomes" id="UP001500604">
    <property type="component" value="Unassembled WGS sequence"/>
</dbReference>
<dbReference type="InterPro" id="IPR043764">
    <property type="entry name" value="DUF5710"/>
</dbReference>
<dbReference type="SUPFAM" id="SSF52540">
    <property type="entry name" value="P-loop containing nucleoside triphosphate hydrolases"/>
    <property type="match status" value="1"/>
</dbReference>
<comment type="caution">
    <text evidence="3">The sequence shown here is derived from an EMBL/GenBank/DDBJ whole genome shotgun (WGS) entry which is preliminary data.</text>
</comment>
<dbReference type="Pfam" id="PF13538">
    <property type="entry name" value="UvrD_C_2"/>
    <property type="match status" value="1"/>
</dbReference>
<dbReference type="InterPro" id="IPR000212">
    <property type="entry name" value="DNA_helicase_UvrD/REP"/>
</dbReference>